<comment type="similarity">
    <text evidence="8">Belongs to the methylthiotransferase family. RimO subfamily.</text>
</comment>
<dbReference type="FunFam" id="3.80.30.20:FF:000001">
    <property type="entry name" value="tRNA-2-methylthio-N(6)-dimethylallyladenosine synthase 2"/>
    <property type="match status" value="1"/>
</dbReference>
<comment type="caution">
    <text evidence="12">The sequence shown here is derived from an EMBL/GenBank/DDBJ whole genome shotgun (WGS) entry which is preliminary data.</text>
</comment>
<dbReference type="SFLD" id="SFLDF00274">
    <property type="entry name" value="ribosomal_protein_S12_methylth"/>
    <property type="match status" value="1"/>
</dbReference>
<evidence type="ECO:0000313" key="13">
    <source>
        <dbReference type="Proteomes" id="UP000013909"/>
    </source>
</evidence>
<dbReference type="Gene3D" id="3.40.50.12160">
    <property type="entry name" value="Methylthiotransferase, N-terminal domain"/>
    <property type="match status" value="1"/>
</dbReference>
<dbReference type="InterPro" id="IPR023404">
    <property type="entry name" value="rSAM_horseshoe"/>
</dbReference>
<dbReference type="GO" id="GO:0035599">
    <property type="term" value="F:aspartic acid methylthiotransferase activity"/>
    <property type="evidence" value="ECO:0007669"/>
    <property type="project" value="TreeGrafter"/>
</dbReference>
<evidence type="ECO:0000256" key="5">
    <source>
        <dbReference type="ARBA" id="ARBA00022723"/>
    </source>
</evidence>
<keyword evidence="7 8" id="KW-0411">Iron-sulfur</keyword>
<dbReference type="GO" id="GO:0051539">
    <property type="term" value="F:4 iron, 4 sulfur cluster binding"/>
    <property type="evidence" value="ECO:0007669"/>
    <property type="project" value="UniProtKB-UniRule"/>
</dbReference>
<evidence type="ECO:0000256" key="1">
    <source>
        <dbReference type="ARBA" id="ARBA00022485"/>
    </source>
</evidence>
<comment type="subcellular location">
    <subcellularLocation>
        <location evidence="8">Cytoplasm</location>
    </subcellularLocation>
</comment>
<dbReference type="Pfam" id="PF00919">
    <property type="entry name" value="UPF0004"/>
    <property type="match status" value="1"/>
</dbReference>
<sequence length="486" mass="55683">MFIRSVKLVLSITLDISRGFNTEVTQPSFRRAATDFVFFRTFVANSKPLKARTLKKDKVNIITMGCSKNLVDSEVLLSQLRGNGIDAHHESAERDNNIVIINTCGFIDNAKQESINTILEYAEAKEKGLIDKVYVTGCLSQRYKDDLEAEIPQVDAFFGTRDLPAILKRFKADYKHELVGERLLSHSAHYAYMKISEGCDRPCSFCAIPLMRGGHISRPIEELVKEARHKAAQGTKELLLIAQDSTYYGLDLYKQRRLPDLLRSLSDVEGIDWIRLHYAYPTGFPMEIMDVMAERPNICKYLDIPLQHGSSEVLKIMRRGTTREKQEELIQRIRDKVPDIAIRTTLIAGHPGEYEREFEEMVDFVQRMRFERLGVFTYSHEEDTHAYGMEDHVPAEEKQARANHIMDIQEQISFELNQEKVGKTYKVLIDKKEGGHFVGRTEFDSVDVDNEVLIDAEKYYCRVGDFVSAKITDATEFDLFGDVVTP</sequence>
<dbReference type="EC" id="2.8.4.4" evidence="8"/>
<dbReference type="InterPro" id="IPR007197">
    <property type="entry name" value="rSAM"/>
</dbReference>
<keyword evidence="5 8" id="KW-0479">Metal-binding</keyword>
<dbReference type="GO" id="GO:0046872">
    <property type="term" value="F:metal ion binding"/>
    <property type="evidence" value="ECO:0007669"/>
    <property type="project" value="UniProtKB-KW"/>
</dbReference>
<comment type="cofactor">
    <cofactor evidence="8">
        <name>[4Fe-4S] cluster</name>
        <dbReference type="ChEBI" id="CHEBI:49883"/>
    </cofactor>
    <text evidence="8">Binds 2 [4Fe-4S] clusters. One cluster is coordinated with 3 cysteines and an exchangeable S-adenosyl-L-methionine.</text>
</comment>
<dbReference type="STRING" id="1232681.ADIS_3866"/>
<dbReference type="SUPFAM" id="SSF102114">
    <property type="entry name" value="Radical SAM enzymes"/>
    <property type="match status" value="1"/>
</dbReference>
<feature type="domain" description="MTTase N-terminal" evidence="10">
    <location>
        <begin position="57"/>
        <end position="175"/>
    </location>
</feature>
<feature type="domain" description="TRAM" evidence="9">
    <location>
        <begin position="418"/>
        <end position="485"/>
    </location>
</feature>
<dbReference type="PROSITE" id="PS51449">
    <property type="entry name" value="MTTASE_N"/>
    <property type="match status" value="1"/>
</dbReference>
<evidence type="ECO:0000259" key="11">
    <source>
        <dbReference type="PROSITE" id="PS51918"/>
    </source>
</evidence>
<keyword evidence="2 8" id="KW-0963">Cytoplasm</keyword>
<dbReference type="EMBL" id="AQHR01000101">
    <property type="protein sequence ID" value="EON75646.1"/>
    <property type="molecule type" value="Genomic_DNA"/>
</dbReference>
<keyword evidence="3 8" id="KW-0808">Transferase</keyword>
<dbReference type="InterPro" id="IPR006638">
    <property type="entry name" value="Elp3/MiaA/NifB-like_rSAM"/>
</dbReference>
<feature type="binding site" evidence="8">
    <location>
        <position position="66"/>
    </location>
    <ligand>
        <name>[4Fe-4S] cluster</name>
        <dbReference type="ChEBI" id="CHEBI:49883"/>
        <label>1</label>
    </ligand>
</feature>
<evidence type="ECO:0000259" key="10">
    <source>
        <dbReference type="PROSITE" id="PS51449"/>
    </source>
</evidence>
<dbReference type="InterPro" id="IPR013848">
    <property type="entry name" value="Methylthiotransferase_N"/>
</dbReference>
<dbReference type="InterPro" id="IPR020612">
    <property type="entry name" value="Methylthiotransferase_CS"/>
</dbReference>
<keyword evidence="12" id="KW-0687">Ribonucleoprotein</keyword>
<evidence type="ECO:0000256" key="6">
    <source>
        <dbReference type="ARBA" id="ARBA00023004"/>
    </source>
</evidence>
<reference evidence="12 13" key="1">
    <citation type="submission" date="2013-02" db="EMBL/GenBank/DDBJ databases">
        <title>A novel strain isolated from Lonar lake, Maharashtra, India.</title>
        <authorList>
            <person name="Singh A."/>
        </authorList>
    </citation>
    <scope>NUCLEOTIDE SEQUENCE [LARGE SCALE GENOMIC DNA]</scope>
    <source>
        <strain evidence="12 13">AK24</strain>
    </source>
</reference>
<dbReference type="InterPro" id="IPR002792">
    <property type="entry name" value="TRAM_dom"/>
</dbReference>
<dbReference type="GO" id="GO:0103039">
    <property type="term" value="F:protein methylthiotransferase activity"/>
    <property type="evidence" value="ECO:0007669"/>
    <property type="project" value="UniProtKB-EC"/>
</dbReference>
<dbReference type="InterPro" id="IPR005839">
    <property type="entry name" value="Methylthiotransferase"/>
</dbReference>
<dbReference type="PROSITE" id="PS51918">
    <property type="entry name" value="RADICAL_SAM"/>
    <property type="match status" value="1"/>
</dbReference>
<feature type="binding site" evidence="8">
    <location>
        <position position="138"/>
    </location>
    <ligand>
        <name>[4Fe-4S] cluster</name>
        <dbReference type="ChEBI" id="CHEBI:49883"/>
        <label>1</label>
    </ligand>
</feature>
<evidence type="ECO:0000256" key="8">
    <source>
        <dbReference type="HAMAP-Rule" id="MF_01865"/>
    </source>
</evidence>
<dbReference type="SMART" id="SM00729">
    <property type="entry name" value="Elp3"/>
    <property type="match status" value="1"/>
</dbReference>
<dbReference type="InterPro" id="IPR005840">
    <property type="entry name" value="Ribosomal_uS12_MeSTrfase_RimO"/>
</dbReference>
<dbReference type="GO" id="GO:0005840">
    <property type="term" value="C:ribosome"/>
    <property type="evidence" value="ECO:0007669"/>
    <property type="project" value="UniProtKB-KW"/>
</dbReference>
<dbReference type="Gene3D" id="3.80.30.20">
    <property type="entry name" value="tm_1862 like domain"/>
    <property type="match status" value="1"/>
</dbReference>
<dbReference type="PROSITE" id="PS50926">
    <property type="entry name" value="TRAM"/>
    <property type="match status" value="1"/>
</dbReference>
<dbReference type="Pfam" id="PF04055">
    <property type="entry name" value="Radical_SAM"/>
    <property type="match status" value="1"/>
</dbReference>
<keyword evidence="1 8" id="KW-0004">4Fe-4S</keyword>
<proteinExistence type="inferred from homology"/>
<dbReference type="InterPro" id="IPR012340">
    <property type="entry name" value="NA-bd_OB-fold"/>
</dbReference>
<feature type="domain" description="Radical SAM core" evidence="11">
    <location>
        <begin position="185"/>
        <end position="415"/>
    </location>
</feature>
<dbReference type="Gene3D" id="2.40.50.140">
    <property type="entry name" value="Nucleic acid-binding proteins"/>
    <property type="match status" value="1"/>
</dbReference>
<dbReference type="CDD" id="cd01335">
    <property type="entry name" value="Radical_SAM"/>
    <property type="match status" value="1"/>
</dbReference>
<dbReference type="Pfam" id="PF18693">
    <property type="entry name" value="TRAM_2"/>
    <property type="match status" value="1"/>
</dbReference>
<dbReference type="PATRIC" id="fig|1288963.3.peg.3859"/>
<feature type="binding site" evidence="8">
    <location>
        <position position="104"/>
    </location>
    <ligand>
        <name>[4Fe-4S] cluster</name>
        <dbReference type="ChEBI" id="CHEBI:49883"/>
        <label>1</label>
    </ligand>
</feature>
<evidence type="ECO:0000259" key="9">
    <source>
        <dbReference type="PROSITE" id="PS50926"/>
    </source>
</evidence>
<feature type="binding site" evidence="8">
    <location>
        <position position="203"/>
    </location>
    <ligand>
        <name>[4Fe-4S] cluster</name>
        <dbReference type="ChEBI" id="CHEBI:49883"/>
        <label>2</label>
        <note>4Fe-4S-S-AdoMet</note>
    </ligand>
</feature>
<feature type="binding site" evidence="8">
    <location>
        <position position="199"/>
    </location>
    <ligand>
        <name>[4Fe-4S] cluster</name>
        <dbReference type="ChEBI" id="CHEBI:49883"/>
        <label>2</label>
        <note>4Fe-4S-S-AdoMet</note>
    </ligand>
</feature>
<dbReference type="HAMAP" id="MF_01865">
    <property type="entry name" value="MTTase_RimO"/>
    <property type="match status" value="1"/>
</dbReference>
<evidence type="ECO:0000313" key="12">
    <source>
        <dbReference type="EMBL" id="EON75646.1"/>
    </source>
</evidence>
<comment type="catalytic activity">
    <reaction evidence="8">
        <text>L-aspartate(89)-[ribosomal protein uS12]-hydrogen + (sulfur carrier)-SH + AH2 + 2 S-adenosyl-L-methionine = 3-methylsulfanyl-L-aspartate(89)-[ribosomal protein uS12]-hydrogen + (sulfur carrier)-H + 5'-deoxyadenosine + L-methionine + A + S-adenosyl-L-homocysteine + 2 H(+)</text>
        <dbReference type="Rhea" id="RHEA:37087"/>
        <dbReference type="Rhea" id="RHEA-COMP:10460"/>
        <dbReference type="Rhea" id="RHEA-COMP:10461"/>
        <dbReference type="Rhea" id="RHEA-COMP:14737"/>
        <dbReference type="Rhea" id="RHEA-COMP:14739"/>
        <dbReference type="ChEBI" id="CHEBI:13193"/>
        <dbReference type="ChEBI" id="CHEBI:15378"/>
        <dbReference type="ChEBI" id="CHEBI:17319"/>
        <dbReference type="ChEBI" id="CHEBI:17499"/>
        <dbReference type="ChEBI" id="CHEBI:29917"/>
        <dbReference type="ChEBI" id="CHEBI:29961"/>
        <dbReference type="ChEBI" id="CHEBI:57844"/>
        <dbReference type="ChEBI" id="CHEBI:57856"/>
        <dbReference type="ChEBI" id="CHEBI:59789"/>
        <dbReference type="ChEBI" id="CHEBI:64428"/>
        <dbReference type="ChEBI" id="CHEBI:73599"/>
        <dbReference type="EC" id="2.8.4.4"/>
    </reaction>
</comment>
<comment type="function">
    <text evidence="8">Catalyzes the methylthiolation of an aspartic acid residue of ribosomal protein uS12.</text>
</comment>
<dbReference type="NCBIfam" id="TIGR01125">
    <property type="entry name" value="30S ribosomal protein S12 methylthiotransferase RimO"/>
    <property type="match status" value="1"/>
</dbReference>
<dbReference type="SFLD" id="SFLDG01082">
    <property type="entry name" value="B12-binding_domain_containing"/>
    <property type="match status" value="1"/>
</dbReference>
<keyword evidence="13" id="KW-1185">Reference proteome</keyword>
<dbReference type="SFLD" id="SFLDS00029">
    <property type="entry name" value="Radical_SAM"/>
    <property type="match status" value="1"/>
</dbReference>
<dbReference type="InterPro" id="IPR038135">
    <property type="entry name" value="Methylthiotransferase_N_sf"/>
</dbReference>
<dbReference type="NCBIfam" id="TIGR00089">
    <property type="entry name" value="MiaB/RimO family radical SAM methylthiotransferase"/>
    <property type="match status" value="1"/>
</dbReference>
<accession>R7ZNF4</accession>
<evidence type="ECO:0000256" key="4">
    <source>
        <dbReference type="ARBA" id="ARBA00022691"/>
    </source>
</evidence>
<dbReference type="Proteomes" id="UP000013909">
    <property type="component" value="Unassembled WGS sequence"/>
</dbReference>
<organism evidence="12 13">
    <name type="scientific">Lunatimonas lonarensis</name>
    <dbReference type="NCBI Taxonomy" id="1232681"/>
    <lineage>
        <taxon>Bacteria</taxon>
        <taxon>Pseudomonadati</taxon>
        <taxon>Bacteroidota</taxon>
        <taxon>Cytophagia</taxon>
        <taxon>Cytophagales</taxon>
        <taxon>Cyclobacteriaceae</taxon>
    </lineage>
</organism>
<dbReference type="GO" id="GO:0006400">
    <property type="term" value="P:tRNA modification"/>
    <property type="evidence" value="ECO:0007669"/>
    <property type="project" value="InterPro"/>
</dbReference>
<dbReference type="PROSITE" id="PS01278">
    <property type="entry name" value="MTTASE_RADICAL"/>
    <property type="match status" value="1"/>
</dbReference>
<evidence type="ECO:0000256" key="7">
    <source>
        <dbReference type="ARBA" id="ARBA00023014"/>
    </source>
</evidence>
<dbReference type="GO" id="GO:0005829">
    <property type="term" value="C:cytosol"/>
    <property type="evidence" value="ECO:0007669"/>
    <property type="project" value="TreeGrafter"/>
</dbReference>
<evidence type="ECO:0000256" key="3">
    <source>
        <dbReference type="ARBA" id="ARBA00022679"/>
    </source>
</evidence>
<gene>
    <name evidence="8" type="primary">rimO</name>
    <name evidence="12" type="ORF">ADIS_3866</name>
</gene>
<protein>
    <recommendedName>
        <fullName evidence="8">Ribosomal protein uS12 methylthiotransferase RimO</fullName>
        <shortName evidence="8">uS12 MTTase</shortName>
        <shortName evidence="8">uS12 methylthiotransferase</shortName>
        <ecNumber evidence="8">2.8.4.4</ecNumber>
    </recommendedName>
    <alternativeName>
        <fullName evidence="8">Ribosomal protein uS12 (aspartate-C(3))-methylthiotransferase</fullName>
    </alternativeName>
    <alternativeName>
        <fullName evidence="8">Ribosome maturation factor RimO</fullName>
    </alternativeName>
</protein>
<feature type="binding site" evidence="8">
    <location>
        <position position="206"/>
    </location>
    <ligand>
        <name>[4Fe-4S] cluster</name>
        <dbReference type="ChEBI" id="CHEBI:49883"/>
        <label>2</label>
        <note>4Fe-4S-S-AdoMet</note>
    </ligand>
</feature>
<dbReference type="PANTHER" id="PTHR43837:SF1">
    <property type="entry name" value="RIBOSOMAL PROTEIN US12 METHYLTHIOTRANSFERASE RIMO"/>
    <property type="match status" value="1"/>
</dbReference>
<dbReference type="SFLD" id="SFLDG01061">
    <property type="entry name" value="methylthiotransferase"/>
    <property type="match status" value="1"/>
</dbReference>
<name>R7ZNF4_9BACT</name>
<keyword evidence="12" id="KW-0689">Ribosomal protein</keyword>
<evidence type="ECO:0000256" key="2">
    <source>
        <dbReference type="ARBA" id="ARBA00022490"/>
    </source>
</evidence>
<dbReference type="InterPro" id="IPR058240">
    <property type="entry name" value="rSAM_sf"/>
</dbReference>
<keyword evidence="4 8" id="KW-0949">S-adenosyl-L-methionine</keyword>
<dbReference type="PANTHER" id="PTHR43837">
    <property type="entry name" value="RIBOSOMAL PROTEIN S12 METHYLTHIOTRANSFERASE RIMO"/>
    <property type="match status" value="1"/>
</dbReference>
<dbReference type="AlphaFoldDB" id="R7ZNF4"/>
<keyword evidence="6 8" id="KW-0408">Iron</keyword>